<dbReference type="FunFam" id="2.60.40.10:FF:000171">
    <property type="entry name" value="protein-glutamine gamma-glutamyltransferase 6"/>
    <property type="match status" value="1"/>
</dbReference>
<dbReference type="InterPro" id="IPR013808">
    <property type="entry name" value="Transglutaminase_AS"/>
</dbReference>
<evidence type="ECO:0000256" key="1">
    <source>
        <dbReference type="ARBA" id="ARBA00005968"/>
    </source>
</evidence>
<evidence type="ECO:0000313" key="12">
    <source>
        <dbReference type="EMBL" id="CAG2255193.1"/>
    </source>
</evidence>
<dbReference type="EMBL" id="CAJPWZ010003259">
    <property type="protein sequence ID" value="CAG2255193.1"/>
    <property type="molecule type" value="Genomic_DNA"/>
</dbReference>
<dbReference type="InterPro" id="IPR036238">
    <property type="entry name" value="Transglutaminase_C_sf"/>
</dbReference>
<dbReference type="Gene3D" id="3.90.260.10">
    <property type="entry name" value="Transglutaminase-like"/>
    <property type="match status" value="1"/>
</dbReference>
<keyword evidence="3 9" id="KW-0479">Metal-binding</keyword>
<comment type="caution">
    <text evidence="12">The sequence shown here is derived from an EMBL/GenBank/DDBJ whole genome shotgun (WGS) entry which is preliminary data.</text>
</comment>
<dbReference type="InterPro" id="IPR038765">
    <property type="entry name" value="Papain-like_cys_pep_sf"/>
</dbReference>
<feature type="compositionally biased region" description="Polar residues" evidence="10">
    <location>
        <begin position="102"/>
        <end position="112"/>
    </location>
</feature>
<dbReference type="Pfam" id="PF01841">
    <property type="entry name" value="Transglut_core"/>
    <property type="match status" value="1"/>
</dbReference>
<sequence length="798" mass="90653">MSRGIQNQRNQDSDKFDTWLIPFHLILFRSGYRWHYSAIDYFLGSVTLLNRIRNFNKMRRMYINGSTTGYRRTYCRHTRTPTNSISRTFSEVIYSRGHRYRQPNSEPGTSIASHGRRPVVPPTVQQPPVSQDLQVEDIDFNVYNNSKNHVTDEYHISETARDLVVRRGQTFDITIAFNKKYDPKKDDLKLVFLAGENPSPPKVRINTPPTCYVGIWQLQVETIQKADNKKVIFEYNHDQEIYILFNPWCKDDQVYQPDKQLLDEYILNETGKIYTGNRKQINGQKWNFGQFEENILDCAMCLLDRNKLAWTVRGDPVKVARKLSAITNSQDDKGVLVGNWSGSYHGGKSPLDWVGSVAILNEYFKTKQPVRFGQCWVFSGVLTTLCRALGIPARSVTNFASAHDCDGSISIDSFWSESGEPIEELNSDSVWNFHVWNDVWMARPDLPSGYGGWQAIDATPQEASDGVYCCGPASLEAIKRGEVNMPYDTPFIFAEVNADRVNWELNEVDETHNVGVERRSVGMRISTKLPKGRSGCIEHFCYDIQREDVTGMYKYEEGSNEERAAVLQANQNSSKKGLYDEGKKSDVEFELVDKETVPFGNDFEILLKIKNKSKEERTISGCISTSSIHYTGVPANKIKTVELNAENVPAKSEKVISVKVTFNEYLPQLVEQCHMKMSCMCRVLETKHTYVHQDTFRLLKPDILIKAPATGKIGQLIKANVSFTNPLPCTLTYCTLTVEGPGLQEPSVLKQSIVESKQTFMTTIEFLPRKVGVKELVVAFNSRELAMVEGSCEITVSA</sequence>
<dbReference type="InterPro" id="IPR008958">
    <property type="entry name" value="Transglutaminase_C"/>
</dbReference>
<dbReference type="PROSITE" id="PS00547">
    <property type="entry name" value="TRANSGLUTAMINASES"/>
    <property type="match status" value="1"/>
</dbReference>
<evidence type="ECO:0000256" key="9">
    <source>
        <dbReference type="PIRSR" id="PIRSR000459-2"/>
    </source>
</evidence>
<dbReference type="SUPFAM" id="SSF81296">
    <property type="entry name" value="E set domains"/>
    <property type="match status" value="1"/>
</dbReference>
<dbReference type="AlphaFoldDB" id="A0A8S3VN96"/>
<dbReference type="OrthoDB" id="437511at2759"/>
<feature type="binding site" evidence="9">
    <location>
        <position position="497"/>
    </location>
    <ligand>
        <name>Ca(2+)</name>
        <dbReference type="ChEBI" id="CHEBI:29108"/>
    </ligand>
</feature>
<comment type="cofactor">
    <cofactor evidence="9">
        <name>Ca(2+)</name>
        <dbReference type="ChEBI" id="CHEBI:29108"/>
    </cofactor>
    <text evidence="9">Binds 1 Ca(2+) ion per subunit.</text>
</comment>
<dbReference type="InterPro" id="IPR014756">
    <property type="entry name" value="Ig_E-set"/>
</dbReference>
<dbReference type="GO" id="GO:0046872">
    <property type="term" value="F:metal ion binding"/>
    <property type="evidence" value="ECO:0007669"/>
    <property type="project" value="UniProtKB-KW"/>
</dbReference>
<evidence type="ECO:0000256" key="10">
    <source>
        <dbReference type="SAM" id="MobiDB-lite"/>
    </source>
</evidence>
<dbReference type="SMART" id="SM00460">
    <property type="entry name" value="TGc"/>
    <property type="match status" value="1"/>
</dbReference>
<dbReference type="Gene3D" id="2.60.40.10">
    <property type="entry name" value="Immunoglobulins"/>
    <property type="match status" value="4"/>
</dbReference>
<dbReference type="Proteomes" id="UP000683360">
    <property type="component" value="Unassembled WGS sequence"/>
</dbReference>
<reference evidence="12" key="1">
    <citation type="submission" date="2021-03" db="EMBL/GenBank/DDBJ databases">
        <authorList>
            <person name="Bekaert M."/>
        </authorList>
    </citation>
    <scope>NUCLEOTIDE SEQUENCE</scope>
</reference>
<dbReference type="PANTHER" id="PTHR11590">
    <property type="entry name" value="PROTEIN-GLUTAMINE GAMMA-GLUTAMYLTRANSFERASE"/>
    <property type="match status" value="1"/>
</dbReference>
<evidence type="ECO:0000313" key="13">
    <source>
        <dbReference type="Proteomes" id="UP000683360"/>
    </source>
</evidence>
<evidence type="ECO:0000256" key="4">
    <source>
        <dbReference type="ARBA" id="ARBA00022837"/>
    </source>
</evidence>
<feature type="binding site" evidence="9">
    <location>
        <position position="562"/>
    </location>
    <ligand>
        <name>Ca(2+)</name>
        <dbReference type="ChEBI" id="CHEBI:29108"/>
    </ligand>
</feature>
<keyword evidence="13" id="KW-1185">Reference proteome</keyword>
<dbReference type="Pfam" id="PF00927">
    <property type="entry name" value="Transglut_C"/>
    <property type="match status" value="2"/>
</dbReference>
<dbReference type="InterPro" id="IPR001102">
    <property type="entry name" value="Transglutaminase_N"/>
</dbReference>
<name>A0A8S3VN96_MYTED</name>
<keyword evidence="4 9" id="KW-0106">Calcium</keyword>
<dbReference type="PANTHER" id="PTHR11590:SF40">
    <property type="entry name" value="HEMOCYTE PROTEIN-GLUTAMINE GAMMA-GLUTAMYLTRANSFERASE-LIKE PROTEIN"/>
    <property type="match status" value="1"/>
</dbReference>
<dbReference type="FunFam" id="2.60.40.10:FF:000090">
    <property type="entry name" value="Protein-glutamine gamma-glutamyltransferase 2"/>
    <property type="match status" value="1"/>
</dbReference>
<feature type="active site" evidence="8">
    <location>
        <position position="375"/>
    </location>
</feature>
<evidence type="ECO:0000256" key="5">
    <source>
        <dbReference type="ARBA" id="ARBA00023315"/>
    </source>
</evidence>
<dbReference type="FunFam" id="3.90.260.10:FF:000001">
    <property type="entry name" value="Protein-glutamine gamma-glutamyltransferase 2"/>
    <property type="match status" value="1"/>
</dbReference>
<organism evidence="12 13">
    <name type="scientific">Mytilus edulis</name>
    <name type="common">Blue mussel</name>
    <dbReference type="NCBI Taxonomy" id="6550"/>
    <lineage>
        <taxon>Eukaryota</taxon>
        <taxon>Metazoa</taxon>
        <taxon>Spiralia</taxon>
        <taxon>Lophotrochozoa</taxon>
        <taxon>Mollusca</taxon>
        <taxon>Bivalvia</taxon>
        <taxon>Autobranchia</taxon>
        <taxon>Pteriomorphia</taxon>
        <taxon>Mytilida</taxon>
        <taxon>Mytiloidea</taxon>
        <taxon>Mytilidae</taxon>
        <taxon>Mytilinae</taxon>
        <taxon>Mytilus</taxon>
    </lineage>
</organism>
<keyword evidence="5 12" id="KW-0012">Acyltransferase</keyword>
<dbReference type="PIRSF" id="PIRSF000459">
    <property type="entry name" value="TGM_EBP42"/>
    <property type="match status" value="1"/>
</dbReference>
<evidence type="ECO:0000256" key="6">
    <source>
        <dbReference type="ARBA" id="ARBA00024222"/>
    </source>
</evidence>
<dbReference type="GO" id="GO:0003810">
    <property type="term" value="F:protein-glutamine gamma-glutamyltransferase activity"/>
    <property type="evidence" value="ECO:0007669"/>
    <property type="project" value="UniProtKB-EC"/>
</dbReference>
<protein>
    <recommendedName>
        <fullName evidence="6">protein-glutamine gamma-glutamyltransferase</fullName>
        <ecNumber evidence="6">2.3.2.13</ecNumber>
    </recommendedName>
</protein>
<evidence type="ECO:0000256" key="7">
    <source>
        <dbReference type="ARBA" id="ARBA00051843"/>
    </source>
</evidence>
<comment type="catalytic activity">
    <reaction evidence="7">
        <text>L-glutaminyl-[protein] + L-lysyl-[protein] = [protein]-L-lysyl-N(6)-5-L-glutamyl-[protein] + NH4(+)</text>
        <dbReference type="Rhea" id="RHEA:54816"/>
        <dbReference type="Rhea" id="RHEA-COMP:9752"/>
        <dbReference type="Rhea" id="RHEA-COMP:10207"/>
        <dbReference type="Rhea" id="RHEA-COMP:14005"/>
        <dbReference type="ChEBI" id="CHEBI:28938"/>
        <dbReference type="ChEBI" id="CHEBI:29969"/>
        <dbReference type="ChEBI" id="CHEBI:30011"/>
        <dbReference type="ChEBI" id="CHEBI:138370"/>
        <dbReference type="EC" id="2.3.2.13"/>
    </reaction>
</comment>
<evidence type="ECO:0000256" key="3">
    <source>
        <dbReference type="ARBA" id="ARBA00022723"/>
    </source>
</evidence>
<feature type="binding site" evidence="9">
    <location>
        <position position="557"/>
    </location>
    <ligand>
        <name>Ca(2+)</name>
        <dbReference type="ChEBI" id="CHEBI:29108"/>
    </ligand>
</feature>
<dbReference type="InterPro" id="IPR050779">
    <property type="entry name" value="Transglutaminase"/>
</dbReference>
<dbReference type="InterPro" id="IPR013783">
    <property type="entry name" value="Ig-like_fold"/>
</dbReference>
<keyword evidence="2 12" id="KW-0808">Transferase</keyword>
<evidence type="ECO:0000256" key="2">
    <source>
        <dbReference type="ARBA" id="ARBA00022679"/>
    </source>
</evidence>
<feature type="active site" evidence="8">
    <location>
        <position position="434"/>
    </location>
</feature>
<dbReference type="Pfam" id="PF00868">
    <property type="entry name" value="Transglut_N"/>
    <property type="match status" value="1"/>
</dbReference>
<gene>
    <name evidence="12" type="ORF">MEDL_66631</name>
</gene>
<dbReference type="SUPFAM" id="SSF54001">
    <property type="entry name" value="Cysteine proteinases"/>
    <property type="match status" value="1"/>
</dbReference>
<dbReference type="EC" id="2.3.2.13" evidence="6"/>
<feature type="binding site" evidence="9">
    <location>
        <position position="499"/>
    </location>
    <ligand>
        <name>Ca(2+)</name>
        <dbReference type="ChEBI" id="CHEBI:29108"/>
    </ligand>
</feature>
<evidence type="ECO:0000259" key="11">
    <source>
        <dbReference type="SMART" id="SM00460"/>
    </source>
</evidence>
<dbReference type="SUPFAM" id="SSF49309">
    <property type="entry name" value="Transglutaminase, two C-terminal domains"/>
    <property type="match status" value="2"/>
</dbReference>
<accession>A0A8S3VN96</accession>
<feature type="region of interest" description="Disordered" evidence="10">
    <location>
        <begin position="99"/>
        <end position="128"/>
    </location>
</feature>
<feature type="active site" evidence="8">
    <location>
        <position position="457"/>
    </location>
</feature>
<evidence type="ECO:0000256" key="8">
    <source>
        <dbReference type="PIRSR" id="PIRSR000459-1"/>
    </source>
</evidence>
<dbReference type="InterPro" id="IPR036985">
    <property type="entry name" value="Transglutaminase-like_sf"/>
</dbReference>
<comment type="similarity">
    <text evidence="1">Belongs to the transglutaminase superfamily. Transglutaminase family.</text>
</comment>
<feature type="domain" description="Transglutaminase-like" evidence="11">
    <location>
        <begin position="367"/>
        <end position="460"/>
    </location>
</feature>
<dbReference type="InterPro" id="IPR002931">
    <property type="entry name" value="Transglutaminase-like"/>
</dbReference>
<dbReference type="InterPro" id="IPR023608">
    <property type="entry name" value="Transglutaminase_animal"/>
</dbReference>
<proteinExistence type="inferred from homology"/>